<dbReference type="InterPro" id="IPR017195">
    <property type="entry name" value="ABC_thiamin-permease_prd"/>
</dbReference>
<feature type="transmembrane region" description="Helical" evidence="1">
    <location>
        <begin position="100"/>
        <end position="122"/>
    </location>
</feature>
<reference evidence="2" key="1">
    <citation type="submission" date="2021-04" db="EMBL/GenBank/DDBJ databases">
        <title>Phycicoccus avicenniae sp. nov., a novel endophytic actinomycetes isolated from branch of Avicennia mariana.</title>
        <authorList>
            <person name="Tuo L."/>
        </authorList>
    </citation>
    <scope>NUCLEOTIDE SEQUENCE</scope>
    <source>
        <strain evidence="2">BSK3Z-2</strain>
    </source>
</reference>
<accession>A0A941D9Z0</accession>
<dbReference type="Pfam" id="PF09819">
    <property type="entry name" value="ABC_cobalt"/>
    <property type="match status" value="1"/>
</dbReference>
<proteinExistence type="predicted"/>
<feature type="transmembrane region" description="Helical" evidence="1">
    <location>
        <begin position="192"/>
        <end position="213"/>
    </location>
</feature>
<dbReference type="RefSeq" id="WP_211604231.1">
    <property type="nucleotide sequence ID" value="NZ_JAGSNF010000023.1"/>
</dbReference>
<comment type="caution">
    <text evidence="2">The sequence shown here is derived from an EMBL/GenBank/DDBJ whole genome shotgun (WGS) entry which is preliminary data.</text>
</comment>
<sequence>MSAPTRPSTTSDVTARRGSITATRPLMGWRTVDILTVTFLGAALGVAFWGWGIVYNGPITALKIGYAPLMGLFVGTWFLAGVIGGLVVRRPGAALLCEVVAALVSMVPGTEWGATVLVSGILQGLGAEIAFAIFGYRFFGIGAAALAGALSAPLEWLFETVSFPASWADVPVLSVLANGGGWYAEWVLRDKLVYLAAMGVSGVVLAGVVAWLLTRALARAGALSAFPAGQEHRETRAV</sequence>
<feature type="transmembrane region" description="Helical" evidence="1">
    <location>
        <begin position="66"/>
        <end position="88"/>
    </location>
</feature>
<evidence type="ECO:0000313" key="3">
    <source>
        <dbReference type="Proteomes" id="UP000677016"/>
    </source>
</evidence>
<keyword evidence="1" id="KW-1133">Transmembrane helix</keyword>
<feature type="transmembrane region" description="Helical" evidence="1">
    <location>
        <begin position="34"/>
        <end position="54"/>
    </location>
</feature>
<dbReference type="Proteomes" id="UP000677016">
    <property type="component" value="Unassembled WGS sequence"/>
</dbReference>
<feature type="transmembrane region" description="Helical" evidence="1">
    <location>
        <begin position="134"/>
        <end position="154"/>
    </location>
</feature>
<name>A0A941D9Z0_9MICO</name>
<organism evidence="2 3">
    <name type="scientific">Phycicoccus avicenniae</name>
    <dbReference type="NCBI Taxonomy" id="2828860"/>
    <lineage>
        <taxon>Bacteria</taxon>
        <taxon>Bacillati</taxon>
        <taxon>Actinomycetota</taxon>
        <taxon>Actinomycetes</taxon>
        <taxon>Micrococcales</taxon>
        <taxon>Intrasporangiaceae</taxon>
        <taxon>Phycicoccus</taxon>
    </lineage>
</organism>
<dbReference type="AlphaFoldDB" id="A0A941D9Z0"/>
<evidence type="ECO:0000256" key="1">
    <source>
        <dbReference type="SAM" id="Phobius"/>
    </source>
</evidence>
<keyword evidence="1" id="KW-0472">Membrane</keyword>
<gene>
    <name evidence="2" type="ORF">KC207_15505</name>
</gene>
<keyword evidence="3" id="KW-1185">Reference proteome</keyword>
<dbReference type="EMBL" id="JAGSNF010000023">
    <property type="protein sequence ID" value="MBR7744703.1"/>
    <property type="molecule type" value="Genomic_DNA"/>
</dbReference>
<evidence type="ECO:0000313" key="2">
    <source>
        <dbReference type="EMBL" id="MBR7744703.1"/>
    </source>
</evidence>
<protein>
    <submittedName>
        <fullName evidence="2">ECF transporter S component</fullName>
    </submittedName>
</protein>
<keyword evidence="1" id="KW-0812">Transmembrane</keyword>